<comment type="caution">
    <text evidence="1">The sequence shown here is derived from an EMBL/GenBank/DDBJ whole genome shotgun (WGS) entry which is preliminary data.</text>
</comment>
<dbReference type="Gene3D" id="3.90.320.10">
    <property type="match status" value="1"/>
</dbReference>
<proteinExistence type="predicted"/>
<organism evidence="1 2">
    <name type="scientific">Porphyromonas cangingivalis</name>
    <dbReference type="NCBI Taxonomy" id="36874"/>
    <lineage>
        <taxon>Bacteria</taxon>
        <taxon>Pseudomonadati</taxon>
        <taxon>Bacteroidota</taxon>
        <taxon>Bacteroidia</taxon>
        <taxon>Bacteroidales</taxon>
        <taxon>Porphyromonadaceae</taxon>
        <taxon>Porphyromonas</taxon>
    </lineage>
</organism>
<keyword evidence="2" id="KW-1185">Reference proteome</keyword>
<evidence type="ECO:0000313" key="1">
    <source>
        <dbReference type="EMBL" id="KGN82914.1"/>
    </source>
</evidence>
<dbReference type="STRING" id="36874.HQ34_07045"/>
<dbReference type="AlphaFoldDB" id="A0A0A2F398"/>
<name>A0A0A2F398_PORCN</name>
<evidence type="ECO:0008006" key="3">
    <source>
        <dbReference type="Google" id="ProtNLM"/>
    </source>
</evidence>
<dbReference type="OrthoDB" id="884899at2"/>
<evidence type="ECO:0000313" key="2">
    <source>
        <dbReference type="Proteomes" id="UP000030125"/>
    </source>
</evidence>
<dbReference type="EMBL" id="JQJD01000005">
    <property type="protein sequence ID" value="KGN82914.1"/>
    <property type="molecule type" value="Genomic_DNA"/>
</dbReference>
<accession>A0A0A2F398</accession>
<dbReference type="InterPro" id="IPR011604">
    <property type="entry name" value="PDDEXK-like_dom_sf"/>
</dbReference>
<dbReference type="RefSeq" id="WP_036850351.1">
    <property type="nucleotide sequence ID" value="NZ_JQJD01000005.1"/>
</dbReference>
<gene>
    <name evidence="1" type="ORF">HQ35_01530</name>
</gene>
<sequence length="272" mass="31573">MTAPNNYNTTNAHSRDRDLIFYEDTHTYIHNGVALTSVSNVIKDFFPDFDAEAMAQRKAVHEGVTPTLLLEQWDAKGAVAREVGTFIHSQIERTFLGLPTEMTYHFVYEGKEIRREEHVSIEREMTYFADLCKHPILLGHPVYRTEWRIYDEDLRIAGTIDCLLRSPEGKFVLMDWKRSEKIGREEYGNFIPITTNPFPYAIGKGALSHMSDTPFTKYILQQNLYSHILRSRYDIEVEEMYLAVLSPVYSSYHLVKVPRLDAEVEAILSTRR</sequence>
<reference evidence="1 2" key="1">
    <citation type="submission" date="2014-08" db="EMBL/GenBank/DDBJ databases">
        <title>Porphyromonas cangingivalis strain:COT-109_OH1386 Genome sequencing.</title>
        <authorList>
            <person name="Wallis C."/>
            <person name="Deusch O."/>
            <person name="O'Flynn C."/>
            <person name="Davis I."/>
            <person name="Jospin G."/>
            <person name="Darling A.E."/>
            <person name="Coil D.A."/>
            <person name="Alexiev A."/>
            <person name="Horsfall A."/>
            <person name="Kirkwood N."/>
            <person name="Harris S."/>
            <person name="Eisen J.A."/>
        </authorList>
    </citation>
    <scope>NUCLEOTIDE SEQUENCE [LARGE SCALE GENOMIC DNA]</scope>
    <source>
        <strain evidence="2">COT-109 OH1386</strain>
    </source>
</reference>
<dbReference type="eggNOG" id="COG1074">
    <property type="taxonomic scope" value="Bacteria"/>
</dbReference>
<dbReference type="Proteomes" id="UP000030125">
    <property type="component" value="Unassembled WGS sequence"/>
</dbReference>
<protein>
    <recommendedName>
        <fullName evidence="3">PD-(D/E)XK nuclease superfamily protein</fullName>
    </recommendedName>
</protein>